<dbReference type="InterPro" id="IPR052035">
    <property type="entry name" value="ZnF_BED_domain_contain"/>
</dbReference>
<organism evidence="8 9">
    <name type="scientific">Rotaria sordida</name>
    <dbReference type="NCBI Taxonomy" id="392033"/>
    <lineage>
        <taxon>Eukaryota</taxon>
        <taxon>Metazoa</taxon>
        <taxon>Spiralia</taxon>
        <taxon>Gnathifera</taxon>
        <taxon>Rotifera</taxon>
        <taxon>Eurotatoria</taxon>
        <taxon>Bdelloidea</taxon>
        <taxon>Philodinida</taxon>
        <taxon>Philodinidae</taxon>
        <taxon>Rotaria</taxon>
    </lineage>
</organism>
<dbReference type="AlphaFoldDB" id="A0A815M0P5"/>
<dbReference type="InterPro" id="IPR008906">
    <property type="entry name" value="HATC_C_dom"/>
</dbReference>
<feature type="region of interest" description="Disordered" evidence="6">
    <location>
        <begin position="332"/>
        <end position="374"/>
    </location>
</feature>
<name>A0A815M0P5_9BILA</name>
<protein>
    <recommendedName>
        <fullName evidence="7">HAT C-terminal dimerisation domain-containing protein</fullName>
    </recommendedName>
</protein>
<evidence type="ECO:0000313" key="9">
    <source>
        <dbReference type="Proteomes" id="UP000663882"/>
    </source>
</evidence>
<evidence type="ECO:0000313" key="8">
    <source>
        <dbReference type="EMBL" id="CAF1413960.1"/>
    </source>
</evidence>
<sequence>MNTSSLSNVNDVIDLDSSTDSNNIEQTTSSISSDLSNVPHIISHLSAENIITNLKFNKSNWFVVDVTDKKSNCWKCFGISARQTDKGKQEVFDKFVLCKYCFVTYSYTSSTRNMNKHMQICDAYDPKQTHFATSPAFNSLQLIDSSISSTSSSSSNNKNIEQCKQKMTNLLSEWICTNIRPLGYTCGPIKSDAILSSRRTVARQIKSAAATGRKKIKEILLKAVRERSLALSPDIWSDKYRQQSYLGCTAHWVDDTWNLYFFEIFCISFDTPSKKAPNLLKVLKKGSSIYDLTIYMRDIIWVTDRGSNIKKILEEYEVVFCSAHRKNLQLHDEFQEDDEEKMTDSEESSEDYDDNAMDLQQHSPTNQRRQHHQQKINNSTSIIVTVKHNHLVMLESEIPPEATRIITLILSVKQLVKYVKLVNINQALEDKKSPRLIQSTIIRWLSMFDCLEAVLKSFLPLNEIFEEKELNKKRLEKINVVLLERIIEFLKPWKHVSTRLQSTNIPSIHIVIPGIESLKTSLEFIFHDTKFEHDKDMMFFRQRGKILIDAMFDYHPIHLMALFLNPRTRKMKQCTNSQRQSCLEYIKQEMIMFDAFDSDTQSIDNSDKSKQEDEYDDLPATTTAIHQAEIDNYLKFGIYKSNESCSANASPSSDQEYNPLRFWKQNHSLYPRLAKIAKRVFAVPATSAAVEREFSLAGNIVTKKRSKLSSETVNDIIFQNSFEKYKRKNAQNK</sequence>
<evidence type="ECO:0000256" key="2">
    <source>
        <dbReference type="ARBA" id="ARBA00022723"/>
    </source>
</evidence>
<keyword evidence="3" id="KW-0863">Zinc-finger</keyword>
<keyword evidence="2" id="KW-0479">Metal-binding</keyword>
<evidence type="ECO:0000259" key="7">
    <source>
        <dbReference type="Pfam" id="PF05699"/>
    </source>
</evidence>
<gene>
    <name evidence="8" type="ORF">RFH988_LOCUS35341</name>
</gene>
<evidence type="ECO:0000256" key="4">
    <source>
        <dbReference type="ARBA" id="ARBA00022833"/>
    </source>
</evidence>
<evidence type="ECO:0000256" key="3">
    <source>
        <dbReference type="ARBA" id="ARBA00022771"/>
    </source>
</evidence>
<dbReference type="GO" id="GO:0046983">
    <property type="term" value="F:protein dimerization activity"/>
    <property type="evidence" value="ECO:0007669"/>
    <property type="project" value="InterPro"/>
</dbReference>
<dbReference type="Proteomes" id="UP000663882">
    <property type="component" value="Unassembled WGS sequence"/>
</dbReference>
<evidence type="ECO:0000256" key="5">
    <source>
        <dbReference type="ARBA" id="ARBA00023242"/>
    </source>
</evidence>
<evidence type="ECO:0000256" key="1">
    <source>
        <dbReference type="ARBA" id="ARBA00004123"/>
    </source>
</evidence>
<feature type="compositionally biased region" description="Polar residues" evidence="6">
    <location>
        <begin position="358"/>
        <end position="367"/>
    </location>
</feature>
<reference evidence="8" key="1">
    <citation type="submission" date="2021-02" db="EMBL/GenBank/DDBJ databases">
        <authorList>
            <person name="Nowell W R."/>
        </authorList>
    </citation>
    <scope>NUCLEOTIDE SEQUENCE</scope>
</reference>
<dbReference type="Pfam" id="PF05699">
    <property type="entry name" value="Dimer_Tnp_hAT"/>
    <property type="match status" value="1"/>
</dbReference>
<comment type="caution">
    <text evidence="8">The sequence shown here is derived from an EMBL/GenBank/DDBJ whole genome shotgun (WGS) entry which is preliminary data.</text>
</comment>
<proteinExistence type="predicted"/>
<dbReference type="EMBL" id="CAJNOO010005329">
    <property type="protein sequence ID" value="CAF1413960.1"/>
    <property type="molecule type" value="Genomic_DNA"/>
</dbReference>
<feature type="compositionally biased region" description="Acidic residues" evidence="6">
    <location>
        <begin position="334"/>
        <end position="356"/>
    </location>
</feature>
<dbReference type="GO" id="GO:0005634">
    <property type="term" value="C:nucleus"/>
    <property type="evidence" value="ECO:0007669"/>
    <property type="project" value="UniProtKB-SubCell"/>
</dbReference>
<dbReference type="SUPFAM" id="SSF57667">
    <property type="entry name" value="beta-beta-alpha zinc fingers"/>
    <property type="match status" value="1"/>
</dbReference>
<accession>A0A815M0P5</accession>
<feature type="domain" description="HAT C-terminal dimerisation" evidence="7">
    <location>
        <begin position="630"/>
        <end position="721"/>
    </location>
</feature>
<dbReference type="GO" id="GO:0008270">
    <property type="term" value="F:zinc ion binding"/>
    <property type="evidence" value="ECO:0007669"/>
    <property type="project" value="UniProtKB-KW"/>
</dbReference>
<keyword evidence="4" id="KW-0862">Zinc</keyword>
<dbReference type="PANTHER" id="PTHR46481">
    <property type="entry name" value="ZINC FINGER BED DOMAIN-CONTAINING PROTEIN 4"/>
    <property type="match status" value="1"/>
</dbReference>
<dbReference type="SUPFAM" id="SSF53098">
    <property type="entry name" value="Ribonuclease H-like"/>
    <property type="match status" value="1"/>
</dbReference>
<dbReference type="InterPro" id="IPR012337">
    <property type="entry name" value="RNaseH-like_sf"/>
</dbReference>
<dbReference type="OrthoDB" id="10046500at2759"/>
<keyword evidence="5" id="KW-0539">Nucleus</keyword>
<dbReference type="SMART" id="SM00614">
    <property type="entry name" value="ZnF_BED"/>
    <property type="match status" value="1"/>
</dbReference>
<dbReference type="InterPro" id="IPR036236">
    <property type="entry name" value="Znf_C2H2_sf"/>
</dbReference>
<comment type="subcellular location">
    <subcellularLocation>
        <location evidence="1">Nucleus</location>
    </subcellularLocation>
</comment>
<evidence type="ECO:0000256" key="6">
    <source>
        <dbReference type="SAM" id="MobiDB-lite"/>
    </source>
</evidence>
<dbReference type="PANTHER" id="PTHR46481:SF10">
    <property type="entry name" value="ZINC FINGER BED DOMAIN-CONTAINING PROTEIN 39"/>
    <property type="match status" value="1"/>
</dbReference>